<name>A0A344U5H3_9ACTN</name>
<sequence>MQAVLRERRPDPAAWAAVVEVACGPPEDRWRARDALMQARFALAPHADRLARRLGRGHLGAGNASQWDVQMLALALAGTGDARAMPALRNLSGADWFLIDARPLAALPAADLLPLVRAELRHTRLSTPDLLRVLADLGAAAAPAVPEVIPHLEARCAYDAARVLGRIGPSAAAAAGRLAGFAAGAVRPEGPYGPEAACAWHGVRMAAWAHWRTTGDDALLRRACAADLAAGRGSRSLPYLADLGPAAAGHADAVRALTDSPGGWTRVAAAHAWWRITGDPEPAVPMLLADVDPDFDGHPAHPTPAAVRHLGAIGPAATAAVPVLVRLLDREERVREPWERKRILVDDDFTRALAEALTRITGTVPDATPPAVLPWLTGPGPEPVSDTGISPAPRLRGLFGWRDEH</sequence>
<dbReference type="RefSeq" id="WP_114057319.1">
    <property type="nucleotide sequence ID" value="NZ_CP030862.1"/>
</dbReference>
<dbReference type="OrthoDB" id="292843at2"/>
<dbReference type="KEGG" id="sgz:C0216_24170"/>
<gene>
    <name evidence="1" type="ORF">C0216_24170</name>
</gene>
<keyword evidence="2" id="KW-1185">Reference proteome</keyword>
<accession>A0A344U5H3</accession>
<protein>
    <recommendedName>
        <fullName evidence="3">HEAT repeat domain-containing protein</fullName>
    </recommendedName>
</protein>
<reference evidence="1 2" key="1">
    <citation type="submission" date="2018-01" db="EMBL/GenBank/DDBJ databases">
        <title>Draft genome Sequence of streptomyces globosus LZH-48.</title>
        <authorList>
            <person name="Ran K."/>
            <person name="Li Z."/>
            <person name="Wei S."/>
            <person name="Dong R."/>
        </authorList>
    </citation>
    <scope>NUCLEOTIDE SEQUENCE [LARGE SCALE GENOMIC DNA]</scope>
    <source>
        <strain evidence="1 2">LZH-48</strain>
    </source>
</reference>
<evidence type="ECO:0008006" key="3">
    <source>
        <dbReference type="Google" id="ProtNLM"/>
    </source>
</evidence>
<organism evidence="1 2">
    <name type="scientific">Streptomyces globosus</name>
    <dbReference type="NCBI Taxonomy" id="68209"/>
    <lineage>
        <taxon>Bacteria</taxon>
        <taxon>Bacillati</taxon>
        <taxon>Actinomycetota</taxon>
        <taxon>Actinomycetes</taxon>
        <taxon>Kitasatosporales</taxon>
        <taxon>Streptomycetaceae</taxon>
        <taxon>Streptomyces</taxon>
    </lineage>
</organism>
<dbReference type="AlphaFoldDB" id="A0A344U5H3"/>
<evidence type="ECO:0000313" key="2">
    <source>
        <dbReference type="Proteomes" id="UP000252004"/>
    </source>
</evidence>
<proteinExistence type="predicted"/>
<dbReference type="Proteomes" id="UP000252004">
    <property type="component" value="Chromosome"/>
</dbReference>
<dbReference type="EMBL" id="CP030862">
    <property type="protein sequence ID" value="AXE26144.1"/>
    <property type="molecule type" value="Genomic_DNA"/>
</dbReference>
<evidence type="ECO:0000313" key="1">
    <source>
        <dbReference type="EMBL" id="AXE26144.1"/>
    </source>
</evidence>